<dbReference type="GO" id="GO:0004792">
    <property type="term" value="F:thiosulfate-cyanide sulfurtransferase activity"/>
    <property type="evidence" value="ECO:0007669"/>
    <property type="project" value="UniProtKB-UniRule"/>
</dbReference>
<evidence type="ECO:0000313" key="6">
    <source>
        <dbReference type="Proteomes" id="UP001058317"/>
    </source>
</evidence>
<comment type="subcellular location">
    <subcellularLocation>
        <location evidence="3">Cytoplasm</location>
    </subcellularLocation>
</comment>
<feature type="active site" description="Cysteine persulfide intermediate" evidence="3">
    <location>
        <position position="79"/>
    </location>
</feature>
<accession>A0AAD1KY65</accession>
<evidence type="ECO:0000313" key="5">
    <source>
        <dbReference type="EMBL" id="BDN95223.1"/>
    </source>
</evidence>
<keyword evidence="1 3" id="KW-0963">Cytoplasm</keyword>
<reference evidence="5" key="1">
    <citation type="submission" date="2022-07" db="EMBL/GenBank/DDBJ databases">
        <title>Complete genome sequence of carbapenem-resistant Citrobacter spp. in Japan.</title>
        <authorList>
            <person name="Maehana S."/>
            <person name="Suzuki M."/>
            <person name="Kitasato H."/>
        </authorList>
    </citation>
    <scope>NUCLEOTIDE SEQUENCE</scope>
    <source>
        <strain evidence="5">KAM621</strain>
    </source>
</reference>
<dbReference type="AlphaFoldDB" id="A0AAD1KY65"/>
<sequence>MSEKRHLQYKEERAMDQFECINVEEAHQKLHQGAAVLVDIRDPQSYAMGHAPQAFHLTNDTLGSFMREHDFDTAVLVMCYHGNSSKGAAQYLLQQGYDAVYSVDGGFDAWHRHFPAEVAYGS</sequence>
<dbReference type="InterPro" id="IPR001763">
    <property type="entry name" value="Rhodanese-like_dom"/>
</dbReference>
<comment type="catalytic activity">
    <reaction evidence="3">
        <text>thiosulfate + hydrogen cyanide = thiocyanate + sulfite + 2 H(+)</text>
        <dbReference type="Rhea" id="RHEA:16881"/>
        <dbReference type="ChEBI" id="CHEBI:15378"/>
        <dbReference type="ChEBI" id="CHEBI:17359"/>
        <dbReference type="ChEBI" id="CHEBI:18022"/>
        <dbReference type="ChEBI" id="CHEBI:18407"/>
        <dbReference type="ChEBI" id="CHEBI:33542"/>
        <dbReference type="EC" id="2.8.1.1"/>
    </reaction>
</comment>
<dbReference type="InterPro" id="IPR036873">
    <property type="entry name" value="Rhodanese-like_dom_sf"/>
</dbReference>
<dbReference type="PANTHER" id="PTHR43031">
    <property type="entry name" value="FAD-DEPENDENT OXIDOREDUCTASE"/>
    <property type="match status" value="1"/>
</dbReference>
<gene>
    <name evidence="3 5" type="primary">glpE</name>
    <name evidence="5" type="ORF">KAM621c_03280</name>
</gene>
<keyword evidence="2 3" id="KW-0808">Transferase</keyword>
<proteinExistence type="inferred from homology"/>
<dbReference type="PROSITE" id="PS50206">
    <property type="entry name" value="RHODANESE_3"/>
    <property type="match status" value="1"/>
</dbReference>
<dbReference type="Proteomes" id="UP001058317">
    <property type="component" value="Chromosome"/>
</dbReference>
<dbReference type="Gene3D" id="3.40.250.10">
    <property type="entry name" value="Rhodanese-like domain"/>
    <property type="match status" value="1"/>
</dbReference>
<dbReference type="HAMAP" id="MF_01009">
    <property type="entry name" value="Thiosulf_sulfurtr"/>
    <property type="match status" value="1"/>
</dbReference>
<dbReference type="Pfam" id="PF00581">
    <property type="entry name" value="Rhodanese"/>
    <property type="match status" value="1"/>
</dbReference>
<protein>
    <recommendedName>
        <fullName evidence="3">Thiosulfate sulfurtransferase GlpE</fullName>
        <ecNumber evidence="3">2.8.1.1</ecNumber>
    </recommendedName>
</protein>
<comment type="function">
    <text evidence="3">Transferase that catalyzes the transfer of sulfur from thiosulfate to thiophilic acceptors such as cyanide or dithiols. May function in a CysM-independent thiosulfate assimilation pathway by catalyzing the conversion of thiosulfate to sulfite, which can then be used for L-cysteine biosynthesis.</text>
</comment>
<feature type="domain" description="Rhodanese" evidence="4">
    <location>
        <begin position="31"/>
        <end position="119"/>
    </location>
</feature>
<name>A0AAD1KY65_CITBR</name>
<organism evidence="5 6">
    <name type="scientific">Citrobacter braakii</name>
    <dbReference type="NCBI Taxonomy" id="57706"/>
    <lineage>
        <taxon>Bacteria</taxon>
        <taxon>Pseudomonadati</taxon>
        <taxon>Pseudomonadota</taxon>
        <taxon>Gammaproteobacteria</taxon>
        <taxon>Enterobacterales</taxon>
        <taxon>Enterobacteriaceae</taxon>
        <taxon>Citrobacter</taxon>
        <taxon>Citrobacter freundii complex</taxon>
    </lineage>
</organism>
<dbReference type="InterPro" id="IPR023695">
    <property type="entry name" value="Thiosulf_sulfurTrfase"/>
</dbReference>
<dbReference type="EMBL" id="AP026382">
    <property type="protein sequence ID" value="BDN95223.1"/>
    <property type="molecule type" value="Genomic_DNA"/>
</dbReference>
<evidence type="ECO:0000259" key="4">
    <source>
        <dbReference type="PROSITE" id="PS50206"/>
    </source>
</evidence>
<evidence type="ECO:0000256" key="1">
    <source>
        <dbReference type="ARBA" id="ARBA00022490"/>
    </source>
</evidence>
<dbReference type="NCBIfam" id="NF001195">
    <property type="entry name" value="PRK00162.1"/>
    <property type="match status" value="1"/>
</dbReference>
<dbReference type="EC" id="2.8.1.1" evidence="3"/>
<comment type="similarity">
    <text evidence="3">Belongs to the GlpE family.</text>
</comment>
<dbReference type="SUPFAM" id="SSF52821">
    <property type="entry name" value="Rhodanese/Cell cycle control phosphatase"/>
    <property type="match status" value="1"/>
</dbReference>
<dbReference type="InterPro" id="IPR050229">
    <property type="entry name" value="GlpE_sulfurtransferase"/>
</dbReference>
<dbReference type="CDD" id="cd01444">
    <property type="entry name" value="GlpE_ST"/>
    <property type="match status" value="1"/>
</dbReference>
<dbReference type="GO" id="GO:0005737">
    <property type="term" value="C:cytoplasm"/>
    <property type="evidence" value="ECO:0007669"/>
    <property type="project" value="UniProtKB-SubCell"/>
</dbReference>
<evidence type="ECO:0000256" key="3">
    <source>
        <dbReference type="HAMAP-Rule" id="MF_01009"/>
    </source>
</evidence>
<evidence type="ECO:0000256" key="2">
    <source>
        <dbReference type="ARBA" id="ARBA00022679"/>
    </source>
</evidence>
<dbReference type="PANTHER" id="PTHR43031:SF6">
    <property type="entry name" value="THIOSULFATE SULFURTRANSFERASE GLPE"/>
    <property type="match status" value="1"/>
</dbReference>
<dbReference type="FunFam" id="3.40.250.10:FF:000007">
    <property type="entry name" value="Thiosulfate sulfurtransferase GlpE"/>
    <property type="match status" value="1"/>
</dbReference>
<dbReference type="SMART" id="SM00450">
    <property type="entry name" value="RHOD"/>
    <property type="match status" value="1"/>
</dbReference>
<comment type="catalytic activity">
    <reaction evidence="3">
        <text>thiosulfate + [thioredoxin]-dithiol = [thioredoxin]-disulfide + hydrogen sulfide + sulfite + 2 H(+)</text>
        <dbReference type="Rhea" id="RHEA:83859"/>
        <dbReference type="Rhea" id="RHEA-COMP:10698"/>
        <dbReference type="Rhea" id="RHEA-COMP:10700"/>
        <dbReference type="ChEBI" id="CHEBI:15378"/>
        <dbReference type="ChEBI" id="CHEBI:17359"/>
        <dbReference type="ChEBI" id="CHEBI:29919"/>
        <dbReference type="ChEBI" id="CHEBI:29950"/>
        <dbReference type="ChEBI" id="CHEBI:33542"/>
        <dbReference type="ChEBI" id="CHEBI:50058"/>
    </reaction>
</comment>